<organism evidence="2">
    <name type="scientific">Eiseniibacteriota bacterium</name>
    <dbReference type="NCBI Taxonomy" id="2212470"/>
    <lineage>
        <taxon>Bacteria</taxon>
        <taxon>Candidatus Eiseniibacteriota</taxon>
    </lineage>
</organism>
<sequence length="297" mass="31670">MPRMERVACRFDPGWRRFADPAWLSGWDPRPFDLGDGATEVAALGAGPPLVLLPPLPGWKEAWLPAARLLARRFRVVTFDLRERFAAGDRWAALLADLDRVADAFAPGPLLLAGHSLGGALALRWAAARPDRVRALALSSAFARVTTPARGLAVRFVEQPVVLAALRLAPERAAHRLAAALARRGRWVFDARCDAATIGVVTHGVRTVAPALAAARVRLALALDARGEAAALRRPALVVAGERDTAFARTAAADLVRRIPGARAGASPGAGHLHPMSNAAWFAEVVGGWLAEHWARG</sequence>
<dbReference type="GO" id="GO:0016787">
    <property type="term" value="F:hydrolase activity"/>
    <property type="evidence" value="ECO:0007669"/>
    <property type="project" value="UniProtKB-KW"/>
</dbReference>
<dbReference type="InterPro" id="IPR000073">
    <property type="entry name" value="AB_hydrolase_1"/>
</dbReference>
<dbReference type="AlphaFoldDB" id="A0A832I6W7"/>
<dbReference type="InterPro" id="IPR029058">
    <property type="entry name" value="AB_hydrolase_fold"/>
</dbReference>
<evidence type="ECO:0000259" key="1">
    <source>
        <dbReference type="Pfam" id="PF00561"/>
    </source>
</evidence>
<accession>A0A832I6W7</accession>
<keyword evidence="2" id="KW-0378">Hydrolase</keyword>
<dbReference type="EMBL" id="DSQF01000020">
    <property type="protein sequence ID" value="HGZ43698.1"/>
    <property type="molecule type" value="Genomic_DNA"/>
</dbReference>
<protein>
    <submittedName>
        <fullName evidence="2">Alpha/beta hydrolase</fullName>
    </submittedName>
</protein>
<dbReference type="PANTHER" id="PTHR43194:SF2">
    <property type="entry name" value="PEROXISOMAL MEMBRANE PROTEIN LPX1"/>
    <property type="match status" value="1"/>
</dbReference>
<name>A0A832I6W7_UNCEI</name>
<dbReference type="PRINTS" id="PR00111">
    <property type="entry name" value="ABHYDROLASE"/>
</dbReference>
<gene>
    <name evidence="2" type="ORF">ENR23_09790</name>
</gene>
<proteinExistence type="predicted"/>
<dbReference type="Pfam" id="PF00561">
    <property type="entry name" value="Abhydrolase_1"/>
    <property type="match status" value="1"/>
</dbReference>
<feature type="domain" description="AB hydrolase-1" evidence="1">
    <location>
        <begin position="48"/>
        <end position="273"/>
    </location>
</feature>
<evidence type="ECO:0000313" key="2">
    <source>
        <dbReference type="EMBL" id="HGZ43698.1"/>
    </source>
</evidence>
<reference evidence="2" key="1">
    <citation type="journal article" date="2020" name="mSystems">
        <title>Genome- and Community-Level Interaction Insights into Carbon Utilization and Element Cycling Functions of Hydrothermarchaeota in Hydrothermal Sediment.</title>
        <authorList>
            <person name="Zhou Z."/>
            <person name="Liu Y."/>
            <person name="Xu W."/>
            <person name="Pan J."/>
            <person name="Luo Z.H."/>
            <person name="Li M."/>
        </authorList>
    </citation>
    <scope>NUCLEOTIDE SEQUENCE [LARGE SCALE GENOMIC DNA]</scope>
    <source>
        <strain evidence="2">SpSt-381</strain>
    </source>
</reference>
<dbReference type="InterPro" id="IPR050228">
    <property type="entry name" value="Carboxylesterase_BioH"/>
</dbReference>
<dbReference type="Gene3D" id="3.40.50.1820">
    <property type="entry name" value="alpha/beta hydrolase"/>
    <property type="match status" value="1"/>
</dbReference>
<dbReference type="PANTHER" id="PTHR43194">
    <property type="entry name" value="HYDROLASE ALPHA/BETA FOLD FAMILY"/>
    <property type="match status" value="1"/>
</dbReference>
<comment type="caution">
    <text evidence="2">The sequence shown here is derived from an EMBL/GenBank/DDBJ whole genome shotgun (WGS) entry which is preliminary data.</text>
</comment>
<dbReference type="SUPFAM" id="SSF53474">
    <property type="entry name" value="alpha/beta-Hydrolases"/>
    <property type="match status" value="1"/>
</dbReference>